<feature type="domain" description="PIN" evidence="1">
    <location>
        <begin position="9"/>
        <end position="120"/>
    </location>
</feature>
<accession>A0A286G171</accession>
<dbReference type="SUPFAM" id="SSF88723">
    <property type="entry name" value="PIN domain-like"/>
    <property type="match status" value="1"/>
</dbReference>
<dbReference type="InterPro" id="IPR002850">
    <property type="entry name" value="PIN_toxin-like"/>
</dbReference>
<dbReference type="PANTHER" id="PTHR34610:SF3">
    <property type="entry name" value="SSL7007 PROTEIN"/>
    <property type="match status" value="1"/>
</dbReference>
<dbReference type="OrthoDB" id="597986at2"/>
<dbReference type="PANTHER" id="PTHR34610">
    <property type="entry name" value="SSL7007 PROTEIN"/>
    <property type="match status" value="1"/>
</dbReference>
<dbReference type="EMBL" id="OCNH01000002">
    <property type="protein sequence ID" value="SOD88724.1"/>
    <property type="molecule type" value="Genomic_DNA"/>
</dbReference>
<dbReference type="Gene3D" id="3.40.50.1010">
    <property type="entry name" value="5'-nuclease"/>
    <property type="match status" value="1"/>
</dbReference>
<name>A0A286G171_9BACT</name>
<dbReference type="InterPro" id="IPR002716">
    <property type="entry name" value="PIN_dom"/>
</dbReference>
<reference evidence="3" key="1">
    <citation type="submission" date="2017-09" db="EMBL/GenBank/DDBJ databases">
        <authorList>
            <person name="Varghese N."/>
            <person name="Submissions S."/>
        </authorList>
    </citation>
    <scope>NUCLEOTIDE SEQUENCE [LARGE SCALE GENOMIC DNA]</scope>
    <source>
        <strain evidence="3">DSM 29961</strain>
    </source>
</reference>
<dbReference type="NCBIfam" id="TIGR00305">
    <property type="entry name" value="putative toxin-antitoxin system toxin component, PIN family"/>
    <property type="match status" value="1"/>
</dbReference>
<dbReference type="InterPro" id="IPR029060">
    <property type="entry name" value="PIN-like_dom_sf"/>
</dbReference>
<evidence type="ECO:0000313" key="2">
    <source>
        <dbReference type="EMBL" id="SOD88724.1"/>
    </source>
</evidence>
<dbReference type="AlphaFoldDB" id="A0A286G171"/>
<keyword evidence="3" id="KW-1185">Reference proteome</keyword>
<evidence type="ECO:0000313" key="3">
    <source>
        <dbReference type="Proteomes" id="UP000219452"/>
    </source>
</evidence>
<dbReference type="RefSeq" id="WP_097126427.1">
    <property type="nucleotide sequence ID" value="NZ_OCNH01000002.1"/>
</dbReference>
<proteinExistence type="predicted"/>
<dbReference type="Proteomes" id="UP000219452">
    <property type="component" value="Unassembled WGS sequence"/>
</dbReference>
<organism evidence="2 3">
    <name type="scientific">Spirosoma fluviale</name>
    <dbReference type="NCBI Taxonomy" id="1597977"/>
    <lineage>
        <taxon>Bacteria</taxon>
        <taxon>Pseudomonadati</taxon>
        <taxon>Bacteroidota</taxon>
        <taxon>Cytophagia</taxon>
        <taxon>Cytophagales</taxon>
        <taxon>Cytophagaceae</taxon>
        <taxon>Spirosoma</taxon>
    </lineage>
</organism>
<protein>
    <submittedName>
        <fullName evidence="2">Putative toxin-antitoxin system toxin component, PIN family</fullName>
    </submittedName>
</protein>
<dbReference type="Pfam" id="PF13470">
    <property type="entry name" value="PIN_3"/>
    <property type="match status" value="1"/>
</dbReference>
<sequence>MATSLRSSTKVLFDTNVLLSAFIFKKTPAEVYQYCAERYTLYTSEWLLNELAEILKREKFKLPLSLQVAILQQVRIDAQLVNPTNNLPTDSRDPDDNNVLQVALFVKADFIITGDRDLLDLKQVIDTVMISPATFYERYIG</sequence>
<gene>
    <name evidence="2" type="ORF">SAMN06269250_2812</name>
</gene>
<dbReference type="SMART" id="SM00670">
    <property type="entry name" value="PINc"/>
    <property type="match status" value="1"/>
</dbReference>
<evidence type="ECO:0000259" key="1">
    <source>
        <dbReference type="SMART" id="SM00670"/>
    </source>
</evidence>